<dbReference type="PANTHER" id="PTHR28283:SF1">
    <property type="entry name" value="3',5'-CYCLIC-NUCLEOTIDE PHOSPHODIESTERASE 1"/>
    <property type="match status" value="1"/>
</dbReference>
<reference evidence="1" key="1">
    <citation type="submission" date="2021-02" db="EMBL/GenBank/DDBJ databases">
        <authorList>
            <person name="Nowell W R."/>
        </authorList>
    </citation>
    <scope>NUCLEOTIDE SEQUENCE</scope>
</reference>
<dbReference type="PRINTS" id="PR00388">
    <property type="entry name" value="PDIESTERASE2"/>
</dbReference>
<feature type="non-terminal residue" evidence="1">
    <location>
        <position position="1"/>
    </location>
</feature>
<dbReference type="GO" id="GO:0006198">
    <property type="term" value="P:cAMP catabolic process"/>
    <property type="evidence" value="ECO:0007669"/>
    <property type="project" value="InterPro"/>
</dbReference>
<dbReference type="Pfam" id="PF02112">
    <property type="entry name" value="PDEase_II"/>
    <property type="match status" value="1"/>
</dbReference>
<organism evidence="1 2">
    <name type="scientific">Adineta steineri</name>
    <dbReference type="NCBI Taxonomy" id="433720"/>
    <lineage>
        <taxon>Eukaryota</taxon>
        <taxon>Metazoa</taxon>
        <taxon>Spiralia</taxon>
        <taxon>Gnathifera</taxon>
        <taxon>Rotifera</taxon>
        <taxon>Eurotatoria</taxon>
        <taxon>Bdelloidea</taxon>
        <taxon>Adinetida</taxon>
        <taxon>Adinetidae</taxon>
        <taxon>Adineta</taxon>
    </lineage>
</organism>
<dbReference type="GO" id="GO:0047555">
    <property type="term" value="F:3',5'-cyclic-GMP phosphodiesterase activity"/>
    <property type="evidence" value="ECO:0007669"/>
    <property type="project" value="TreeGrafter"/>
</dbReference>
<evidence type="ECO:0000313" key="1">
    <source>
        <dbReference type="EMBL" id="CAF4024004.1"/>
    </source>
</evidence>
<accession>A0A819Q5P6</accession>
<dbReference type="Proteomes" id="UP000663868">
    <property type="component" value="Unassembled WGS sequence"/>
</dbReference>
<dbReference type="GO" id="GO:0004115">
    <property type="term" value="F:3',5'-cyclic-AMP phosphodiesterase activity"/>
    <property type="evidence" value="ECO:0007669"/>
    <property type="project" value="InterPro"/>
</dbReference>
<name>A0A819Q5P6_9BILA</name>
<gene>
    <name evidence="1" type="ORF">KXQ929_LOCUS29859</name>
</gene>
<dbReference type="AlphaFoldDB" id="A0A819Q5P6"/>
<protein>
    <recommendedName>
        <fullName evidence="3">MBL fold metallo-hydrolase</fullName>
    </recommendedName>
</protein>
<dbReference type="GO" id="GO:1902660">
    <property type="term" value="P:negative regulation of glucose mediated signaling pathway"/>
    <property type="evidence" value="ECO:0007669"/>
    <property type="project" value="TreeGrafter"/>
</dbReference>
<comment type="caution">
    <text evidence="1">The sequence shown here is derived from an EMBL/GenBank/DDBJ whole genome shotgun (WGS) entry which is preliminary data.</text>
</comment>
<proteinExistence type="predicted"/>
<dbReference type="EMBL" id="CAJOBB010003157">
    <property type="protein sequence ID" value="CAF4024004.1"/>
    <property type="molecule type" value="Genomic_DNA"/>
</dbReference>
<dbReference type="InterPro" id="IPR000396">
    <property type="entry name" value="Pdiesterase2"/>
</dbReference>
<sequence length="95" mass="11117">ITPLVIADQLKAIFIEVSYPSERPDNLLFGHLTPKWLLEELKKLDSYHSIEKVKIIVTHIKPEKGAREKIIEQLKNNNNQHFNFIFPQQGEAIWL</sequence>
<evidence type="ECO:0000313" key="2">
    <source>
        <dbReference type="Proteomes" id="UP000663868"/>
    </source>
</evidence>
<dbReference type="PANTHER" id="PTHR28283">
    <property type="entry name" value="3',5'-CYCLIC-NUCLEOTIDE PHOSPHODIESTERASE 1"/>
    <property type="match status" value="1"/>
</dbReference>
<evidence type="ECO:0008006" key="3">
    <source>
        <dbReference type="Google" id="ProtNLM"/>
    </source>
</evidence>